<organism evidence="2 3">
    <name type="scientific">Necator americanus</name>
    <name type="common">Human hookworm</name>
    <dbReference type="NCBI Taxonomy" id="51031"/>
    <lineage>
        <taxon>Eukaryota</taxon>
        <taxon>Metazoa</taxon>
        <taxon>Ecdysozoa</taxon>
        <taxon>Nematoda</taxon>
        <taxon>Chromadorea</taxon>
        <taxon>Rhabditida</taxon>
        <taxon>Rhabditina</taxon>
        <taxon>Rhabditomorpha</taxon>
        <taxon>Strongyloidea</taxon>
        <taxon>Ancylostomatidae</taxon>
        <taxon>Bunostominae</taxon>
        <taxon>Necator</taxon>
    </lineage>
</organism>
<sequence length="95" mass="10466">MGCRLTRTESTELCEQTTKEPEKQGNVSNGQSKVTRKDTPIHGTEYFRNGYSPANNCLTAPKPIGEVESASQADFFRMLDAKIAHGADLESENET</sequence>
<evidence type="ECO:0000313" key="3">
    <source>
        <dbReference type="Proteomes" id="UP001303046"/>
    </source>
</evidence>
<dbReference type="InterPro" id="IPR027967">
    <property type="entry name" value="DUF4612"/>
</dbReference>
<dbReference type="Proteomes" id="UP001303046">
    <property type="component" value="Unassembled WGS sequence"/>
</dbReference>
<name>A0ABR1EAK3_NECAM</name>
<evidence type="ECO:0000256" key="1">
    <source>
        <dbReference type="SAM" id="MobiDB-lite"/>
    </source>
</evidence>
<keyword evidence="3" id="KW-1185">Reference proteome</keyword>
<feature type="compositionally biased region" description="Basic and acidic residues" evidence="1">
    <location>
        <begin position="1"/>
        <end position="10"/>
    </location>
</feature>
<accession>A0ABR1EAK3</accession>
<comment type="caution">
    <text evidence="2">The sequence shown here is derived from an EMBL/GenBank/DDBJ whole genome shotgun (WGS) entry which is preliminary data.</text>
</comment>
<gene>
    <name evidence="2" type="primary">Necator_chrX.g21510</name>
    <name evidence="2" type="ORF">RB195_021349</name>
</gene>
<proteinExistence type="predicted"/>
<dbReference type="EMBL" id="JAVFWL010000006">
    <property type="protein sequence ID" value="KAK6759729.1"/>
    <property type="molecule type" value="Genomic_DNA"/>
</dbReference>
<reference evidence="2 3" key="1">
    <citation type="submission" date="2023-08" db="EMBL/GenBank/DDBJ databases">
        <title>A Necator americanus chromosomal reference genome.</title>
        <authorList>
            <person name="Ilik V."/>
            <person name="Petrzelkova K.J."/>
            <person name="Pardy F."/>
            <person name="Fuh T."/>
            <person name="Niatou-Singa F.S."/>
            <person name="Gouil Q."/>
            <person name="Baker L."/>
            <person name="Ritchie M.E."/>
            <person name="Jex A.R."/>
            <person name="Gazzola D."/>
            <person name="Li H."/>
            <person name="Toshio Fujiwara R."/>
            <person name="Zhan B."/>
            <person name="Aroian R.V."/>
            <person name="Pafco B."/>
            <person name="Schwarz E.M."/>
        </authorList>
    </citation>
    <scope>NUCLEOTIDE SEQUENCE [LARGE SCALE GENOMIC DNA]</scope>
    <source>
        <strain evidence="2 3">Aroian</strain>
        <tissue evidence="2">Whole animal</tissue>
    </source>
</reference>
<protein>
    <submittedName>
        <fullName evidence="2">Uncharacterized protein</fullName>
    </submittedName>
</protein>
<evidence type="ECO:0000313" key="2">
    <source>
        <dbReference type="EMBL" id="KAK6759729.1"/>
    </source>
</evidence>
<feature type="region of interest" description="Disordered" evidence="1">
    <location>
        <begin position="1"/>
        <end position="39"/>
    </location>
</feature>
<dbReference type="Pfam" id="PF15389">
    <property type="entry name" value="DUF4612"/>
    <property type="match status" value="1"/>
</dbReference>